<evidence type="ECO:0000313" key="1">
    <source>
        <dbReference type="EMBL" id="GBL93056.1"/>
    </source>
</evidence>
<protein>
    <recommendedName>
        <fullName evidence="4">Helitron helicase-like domain-containing protein</fullName>
    </recommendedName>
</protein>
<evidence type="ECO:0008006" key="4">
    <source>
        <dbReference type="Google" id="ProtNLM"/>
    </source>
</evidence>
<gene>
    <name evidence="2" type="ORF">AVEN_152740_1</name>
    <name evidence="1" type="ORF">AVEN_194747_1</name>
</gene>
<dbReference type="AlphaFoldDB" id="A0A4Y2BMB9"/>
<sequence>MVRVYIRTENAAQRVQAPEETTLAPFFRICTQDEFARTPLHQQMYAANSKYSVRNFIISDEILSTFNIYYLLIKVRRNPMLQSLGIPSEP</sequence>
<organism evidence="2 3">
    <name type="scientific">Araneus ventricosus</name>
    <name type="common">Orbweaver spider</name>
    <name type="synonym">Epeira ventricosa</name>
    <dbReference type="NCBI Taxonomy" id="182803"/>
    <lineage>
        <taxon>Eukaryota</taxon>
        <taxon>Metazoa</taxon>
        <taxon>Ecdysozoa</taxon>
        <taxon>Arthropoda</taxon>
        <taxon>Chelicerata</taxon>
        <taxon>Arachnida</taxon>
        <taxon>Araneae</taxon>
        <taxon>Araneomorphae</taxon>
        <taxon>Entelegynae</taxon>
        <taxon>Araneoidea</taxon>
        <taxon>Araneidae</taxon>
        <taxon>Araneus</taxon>
    </lineage>
</organism>
<dbReference type="EMBL" id="BGPR01160217">
    <property type="protein sequence ID" value="GBL93056.1"/>
    <property type="molecule type" value="Genomic_DNA"/>
</dbReference>
<keyword evidence="3" id="KW-1185">Reference proteome</keyword>
<comment type="caution">
    <text evidence="2">The sequence shown here is derived from an EMBL/GenBank/DDBJ whole genome shotgun (WGS) entry which is preliminary data.</text>
</comment>
<dbReference type="Proteomes" id="UP000499080">
    <property type="component" value="Unassembled WGS sequence"/>
</dbReference>
<reference evidence="2 3" key="1">
    <citation type="journal article" date="2019" name="Sci. Rep.">
        <title>Orb-weaving spider Araneus ventricosus genome elucidates the spidroin gene catalogue.</title>
        <authorList>
            <person name="Kono N."/>
            <person name="Nakamura H."/>
            <person name="Ohtoshi R."/>
            <person name="Moran D.A.P."/>
            <person name="Shinohara A."/>
            <person name="Yoshida Y."/>
            <person name="Fujiwara M."/>
            <person name="Mori M."/>
            <person name="Tomita M."/>
            <person name="Arakawa K."/>
        </authorList>
    </citation>
    <scope>NUCLEOTIDE SEQUENCE [LARGE SCALE GENOMIC DNA]</scope>
</reference>
<evidence type="ECO:0000313" key="2">
    <source>
        <dbReference type="EMBL" id="GBL93103.1"/>
    </source>
</evidence>
<dbReference type="EMBL" id="BGPR01160229">
    <property type="protein sequence ID" value="GBL93103.1"/>
    <property type="molecule type" value="Genomic_DNA"/>
</dbReference>
<accession>A0A4Y2BMB9</accession>
<proteinExistence type="predicted"/>
<name>A0A4Y2BMB9_ARAVE</name>
<evidence type="ECO:0000313" key="3">
    <source>
        <dbReference type="Proteomes" id="UP000499080"/>
    </source>
</evidence>